<feature type="transmembrane region" description="Helical" evidence="1">
    <location>
        <begin position="6"/>
        <end position="23"/>
    </location>
</feature>
<evidence type="ECO:0000313" key="3">
    <source>
        <dbReference type="EMBL" id="KNB53289.1"/>
    </source>
</evidence>
<dbReference type="PATRIC" id="fig|1678637.3.peg.179"/>
<evidence type="ECO:0000259" key="2">
    <source>
        <dbReference type="Pfam" id="PF20182"/>
    </source>
</evidence>
<dbReference type="EMBL" id="LFXA01000002">
    <property type="protein sequence ID" value="KNB53289.1"/>
    <property type="molecule type" value="Genomic_DNA"/>
</dbReference>
<dbReference type="InterPro" id="IPR050039">
    <property type="entry name" value="MAB_1171c-like"/>
</dbReference>
<dbReference type="Proteomes" id="UP000037288">
    <property type="component" value="Unassembled WGS sequence"/>
</dbReference>
<organism evidence="3 4">
    <name type="scientific">Streptomyces caatingaensis</name>
    <dbReference type="NCBI Taxonomy" id="1678637"/>
    <lineage>
        <taxon>Bacteria</taxon>
        <taxon>Bacillati</taxon>
        <taxon>Actinomycetota</taxon>
        <taxon>Actinomycetes</taxon>
        <taxon>Kitasatosporales</taxon>
        <taxon>Streptomycetaceae</taxon>
        <taxon>Streptomyces</taxon>
    </lineage>
</organism>
<dbReference type="OrthoDB" id="3862631at2"/>
<evidence type="ECO:0000256" key="1">
    <source>
        <dbReference type="SAM" id="Phobius"/>
    </source>
</evidence>
<dbReference type="Pfam" id="PF20182">
    <property type="entry name" value="DUF6545"/>
    <property type="match status" value="1"/>
</dbReference>
<feature type="transmembrane region" description="Helical" evidence="1">
    <location>
        <begin position="121"/>
        <end position="139"/>
    </location>
</feature>
<name>A0A0K9XIS3_9ACTN</name>
<dbReference type="RefSeq" id="WP_049713991.1">
    <property type="nucleotide sequence ID" value="NZ_LFXA01000002.1"/>
</dbReference>
<dbReference type="STRING" id="1678637.AC230_00855"/>
<sequence length="410" mass="45130">MYELVANFAYLTLSALLFVLTAFKIRAWRRQSVPALLVMGITALVSAVSFLCSAPVITDVINRESGISFLSLLIVYVGRMLFSAGAITLVLLWSPPSGFPDSRQAWAVPYDTVRSEVRRKVVWVYGSVITVMTILFAVFHPGMDSSLALDTTYADRPPVLAFLLIYQAGFAWALWQLGRTSWKRAAELAAHDQLRRSLRHLAIGCTLIGGYCLSKIVAVADAAAGHHALDWLGSIVGPLSGCIGCLVLASGWAGAAVATWRQRRADYRALHPLWMTAMQVDGRLALGDPLRPWAEWLATRDLEWRITRRTREIRDGQLALRPWVPADVVEVAHRRAAEHDSLEPQEREAAIAAAAFAGGVRALRARQRPARHCEHTPGADVAPGDERRHLVLVSRHLQGPFVAQVLAETA</sequence>
<keyword evidence="1" id="KW-0812">Transmembrane</keyword>
<proteinExistence type="predicted"/>
<keyword evidence="1" id="KW-0472">Membrane</keyword>
<evidence type="ECO:0000313" key="4">
    <source>
        <dbReference type="Proteomes" id="UP000037288"/>
    </source>
</evidence>
<feature type="transmembrane region" description="Helical" evidence="1">
    <location>
        <begin position="231"/>
        <end position="258"/>
    </location>
</feature>
<dbReference type="InterPro" id="IPR046675">
    <property type="entry name" value="DUF6545"/>
</dbReference>
<feature type="transmembrane region" description="Helical" evidence="1">
    <location>
        <begin position="69"/>
        <end position="93"/>
    </location>
</feature>
<reference evidence="4" key="1">
    <citation type="submission" date="2015-07" db="EMBL/GenBank/DDBJ databases">
        <title>Draft genome sequence of Streptomyces sp. CMAA 1322, a bacterium isolated from Caatinga biome, from dry forest semiarid of Brazil.</title>
        <authorList>
            <person name="Santos S.N."/>
            <person name="Gacesa R."/>
            <person name="Taketani R.G."/>
            <person name="Long P.F."/>
            <person name="Melo I.S."/>
        </authorList>
    </citation>
    <scope>NUCLEOTIDE SEQUENCE [LARGE SCALE GENOMIC DNA]</scope>
    <source>
        <strain evidence="4">CMAA 1322</strain>
    </source>
</reference>
<dbReference type="AlphaFoldDB" id="A0A0K9XIS3"/>
<dbReference type="NCBIfam" id="NF042915">
    <property type="entry name" value="MAB_1171c_fam"/>
    <property type="match status" value="1"/>
</dbReference>
<keyword evidence="4" id="KW-1185">Reference proteome</keyword>
<comment type="caution">
    <text evidence="3">The sequence shown here is derived from an EMBL/GenBank/DDBJ whole genome shotgun (WGS) entry which is preliminary data.</text>
</comment>
<accession>A0A0K9XIS3</accession>
<feature type="domain" description="DUF6545" evidence="2">
    <location>
        <begin position="260"/>
        <end position="397"/>
    </location>
</feature>
<feature type="transmembrane region" description="Helical" evidence="1">
    <location>
        <begin position="198"/>
        <end position="219"/>
    </location>
</feature>
<feature type="transmembrane region" description="Helical" evidence="1">
    <location>
        <begin position="159"/>
        <end position="177"/>
    </location>
</feature>
<protein>
    <recommendedName>
        <fullName evidence="2">DUF6545 domain-containing protein</fullName>
    </recommendedName>
</protein>
<keyword evidence="1" id="KW-1133">Transmembrane helix</keyword>
<gene>
    <name evidence="3" type="ORF">AC230_00855</name>
</gene>
<feature type="transmembrane region" description="Helical" evidence="1">
    <location>
        <begin position="35"/>
        <end position="57"/>
    </location>
</feature>